<dbReference type="Gene3D" id="2.60.120.330">
    <property type="entry name" value="B-lactam Antibiotic, Isopenicillin N Synthase, Chain"/>
    <property type="match status" value="1"/>
</dbReference>
<accession>A0A1I1SAH6</accession>
<protein>
    <submittedName>
        <fullName evidence="2">Aspartyl/Asparaginyl beta-hydroxylase</fullName>
    </submittedName>
</protein>
<organism evidence="2 3">
    <name type="scientific">Pseudoalteromonas denitrificans DSM 6059</name>
    <dbReference type="NCBI Taxonomy" id="1123010"/>
    <lineage>
        <taxon>Bacteria</taxon>
        <taxon>Pseudomonadati</taxon>
        <taxon>Pseudomonadota</taxon>
        <taxon>Gammaproteobacteria</taxon>
        <taxon>Alteromonadales</taxon>
        <taxon>Pseudoalteromonadaceae</taxon>
        <taxon>Pseudoalteromonas</taxon>
    </lineage>
</organism>
<dbReference type="SUPFAM" id="SSF51197">
    <property type="entry name" value="Clavaminate synthase-like"/>
    <property type="match status" value="1"/>
</dbReference>
<dbReference type="InterPro" id="IPR007803">
    <property type="entry name" value="Asp/Arg/Pro-Hydrxlase"/>
</dbReference>
<dbReference type="AlphaFoldDB" id="A0A1I1SAH6"/>
<dbReference type="Proteomes" id="UP000198862">
    <property type="component" value="Unassembled WGS sequence"/>
</dbReference>
<sequence>MKLVHEFYKLPFVFDISRLQQEVNQFNESDWQPHHENFKGNFAIPLISVGGSNNNQFKGAMASTKALETSPYLQQVIASFGDVFGRSRLMRLDPNCEVPLHFDINYHWYNRVRIHIPIFTNTDVTFYCGDKKTHMAEGECWIFDSWKNHKVVNASEKTRIHLVIDTTGSRDFWNTVDKSTVPWLESPVNNEQLIPFSPTHNTNIKIEKYNAPIVMPPGEVNHMISEFINELTSAQENQLTEIDKIKNQLRGFSQDWTQLWALYGSSESGWQHYHNLRDTTFHNAKHLANSLKLSNGENALLMLIHCIIDPALSPDVKT</sequence>
<evidence type="ECO:0000313" key="2">
    <source>
        <dbReference type="EMBL" id="SFD43397.1"/>
    </source>
</evidence>
<dbReference type="EMBL" id="FOLO01000057">
    <property type="protein sequence ID" value="SFD43397.1"/>
    <property type="molecule type" value="Genomic_DNA"/>
</dbReference>
<evidence type="ECO:0000259" key="1">
    <source>
        <dbReference type="Pfam" id="PF05118"/>
    </source>
</evidence>
<gene>
    <name evidence="2" type="ORF">SAMN02745724_04511</name>
</gene>
<proteinExistence type="predicted"/>
<dbReference type="Pfam" id="PF05118">
    <property type="entry name" value="Asp_Arg_Hydrox"/>
    <property type="match status" value="1"/>
</dbReference>
<reference evidence="2 3" key="1">
    <citation type="submission" date="2016-10" db="EMBL/GenBank/DDBJ databases">
        <authorList>
            <person name="de Groot N.N."/>
        </authorList>
    </citation>
    <scope>NUCLEOTIDE SEQUENCE [LARGE SCALE GENOMIC DNA]</scope>
    <source>
        <strain evidence="2 3">DSM 6059</strain>
    </source>
</reference>
<feature type="domain" description="Aspartyl/asparaginy/proline hydroxylase" evidence="1">
    <location>
        <begin position="65"/>
        <end position="166"/>
    </location>
</feature>
<name>A0A1I1SAH6_9GAMM</name>
<keyword evidence="3" id="KW-1185">Reference proteome</keyword>
<evidence type="ECO:0000313" key="3">
    <source>
        <dbReference type="Proteomes" id="UP000198862"/>
    </source>
</evidence>
<dbReference type="InterPro" id="IPR027443">
    <property type="entry name" value="IPNS-like_sf"/>
</dbReference>
<dbReference type="STRING" id="1123010.SAMN02745724_04511"/>
<dbReference type="RefSeq" id="WP_091990077.1">
    <property type="nucleotide sequence ID" value="NZ_FOLO01000057.1"/>
</dbReference>
<dbReference type="OrthoDB" id="1441538at2"/>